<feature type="domain" description="CCHC-type" evidence="20">
    <location>
        <begin position="233"/>
        <end position="248"/>
    </location>
</feature>
<keyword evidence="16" id="KW-0233">DNA recombination</keyword>
<dbReference type="GO" id="GO:0003964">
    <property type="term" value="F:RNA-directed DNA polymerase activity"/>
    <property type="evidence" value="ECO:0007669"/>
    <property type="project" value="UniProtKB-KW"/>
</dbReference>
<keyword evidence="17" id="KW-0511">Multifunctional enzyme</keyword>
<keyword evidence="5" id="KW-0479">Metal-binding</keyword>
<dbReference type="GO" id="GO:0042575">
    <property type="term" value="C:DNA polymerase complex"/>
    <property type="evidence" value="ECO:0007669"/>
    <property type="project" value="UniProtKB-ARBA"/>
</dbReference>
<evidence type="ECO:0000256" key="19">
    <source>
        <dbReference type="SAM" id="MobiDB-lite"/>
    </source>
</evidence>
<gene>
    <name evidence="22" type="ORF">V9T40_009624</name>
</gene>
<keyword evidence="23" id="KW-1185">Reference proteome</keyword>
<dbReference type="GO" id="GO:0004190">
    <property type="term" value="F:aspartic-type endopeptidase activity"/>
    <property type="evidence" value="ECO:0007669"/>
    <property type="project" value="UniProtKB-KW"/>
</dbReference>
<evidence type="ECO:0000256" key="2">
    <source>
        <dbReference type="ARBA" id="ARBA00022612"/>
    </source>
</evidence>
<evidence type="ECO:0000259" key="20">
    <source>
        <dbReference type="PROSITE" id="PS50158"/>
    </source>
</evidence>
<feature type="compositionally biased region" description="Basic and acidic residues" evidence="19">
    <location>
        <begin position="751"/>
        <end position="760"/>
    </location>
</feature>
<comment type="function">
    <text evidence="1">The aspartyl protease (PR) mediates the proteolytic cleavages of the Gag and Gag-Pol polyproteins after assembly of the VLP.</text>
</comment>
<dbReference type="InterPro" id="IPR036875">
    <property type="entry name" value="Znf_CCHC_sf"/>
</dbReference>
<name>A0AAN9U191_9HEMI</name>
<dbReference type="Pfam" id="PF14223">
    <property type="entry name" value="Retrotran_gag_2"/>
    <property type="match status" value="1"/>
</dbReference>
<keyword evidence="15" id="KW-0917">Virion maturation</keyword>
<dbReference type="GO" id="GO:0006310">
    <property type="term" value="P:DNA recombination"/>
    <property type="evidence" value="ECO:0007669"/>
    <property type="project" value="UniProtKB-KW"/>
</dbReference>
<dbReference type="Gene3D" id="4.10.60.10">
    <property type="entry name" value="Zinc finger, CCHC-type"/>
    <property type="match status" value="1"/>
</dbReference>
<keyword evidence="10" id="KW-0067">ATP-binding</keyword>
<dbReference type="SUPFAM" id="SSF53098">
    <property type="entry name" value="Ribonuclease H-like"/>
    <property type="match status" value="1"/>
</dbReference>
<dbReference type="Pfam" id="PF13976">
    <property type="entry name" value="gag_pre-integrs"/>
    <property type="match status" value="1"/>
</dbReference>
<dbReference type="InterPro" id="IPR043502">
    <property type="entry name" value="DNA/RNA_pol_sf"/>
</dbReference>
<dbReference type="Pfam" id="PF00098">
    <property type="entry name" value="zf-CCHC"/>
    <property type="match status" value="1"/>
</dbReference>
<keyword evidence="14" id="KW-0239">DNA-directed DNA polymerase</keyword>
<keyword evidence="4" id="KW-0540">Nuclease</keyword>
<dbReference type="Pfam" id="PF00665">
    <property type="entry name" value="rve"/>
    <property type="match status" value="1"/>
</dbReference>
<evidence type="ECO:0000256" key="11">
    <source>
        <dbReference type="ARBA" id="ARBA00022842"/>
    </source>
</evidence>
<keyword evidence="18" id="KW-0863">Zinc-finger</keyword>
<keyword evidence="13" id="KW-0695">RNA-directed DNA polymerase</keyword>
<feature type="domain" description="CCHC-type" evidence="20">
    <location>
        <begin position="254"/>
        <end position="269"/>
    </location>
</feature>
<keyword evidence="11" id="KW-0460">Magnesium</keyword>
<evidence type="ECO:0000256" key="7">
    <source>
        <dbReference type="ARBA" id="ARBA00022750"/>
    </source>
</evidence>
<dbReference type="InterPro" id="IPR001584">
    <property type="entry name" value="Integrase_cat-core"/>
</dbReference>
<dbReference type="InterPro" id="IPR057670">
    <property type="entry name" value="SH3_retrovirus"/>
</dbReference>
<evidence type="ECO:0000256" key="5">
    <source>
        <dbReference type="ARBA" id="ARBA00022723"/>
    </source>
</evidence>
<keyword evidence="14" id="KW-0808">Transferase</keyword>
<sequence>MAQLEELKTVKLTGNENYQIWKFQIGIILKSMKNGDLLNTEKPADTAKLRDWTHVENSAQRIIVTSVSEKVLSLLFACDSSKTMLEKLDAVYGHKSDASLHTLQQKFYGATYNKEDGIGGHISKLEHLVSQMKNLGETVSEGMLVAKILNTLPPEFSHFHSAWDSTPKGEQTSSNLTARLLIEEERLKNKNPEQKSENKEENTALINQKRENRFQKNEKWNQKNDFKSENIKKCYFCGKLGHLQMNCRFKQGVKCYNCNKVGHLKKDCKFKKENSKFLAALSSYSGNINKETWVCDSGASQHMTCNKEYLENYTPFSEEKNITIGDGSIIKAYGEGSVQILNERKETVLLREVLYVPKLVANLFSPKKGNCLVILNGDKCTVYKKGIKVFTGRAYGKLYELHAKAKKVQTETANITSLQLWHERLGHQNKNHVKRILKNFGITINKNEEEFCEPCVFGKQCRKPFPTTNTKTTEPGQIIHSDVCGPMEEPSIGGSRYFVLFKDDFSHYRRVYFLKQKNEVKDVLRDFIQSVKTDTGKKVKILRTDRGKEDCNQYIQEILKRYGIRHQTTVGYAPEQNGSAERDLRTITEGARTLRCSKRLPKRFWAEAVNTMVYILNKTGTSSIPDKTPYELWFGSEPTIEELKVFGSEVYCHIPKQKRRKWDEKSKKGIFVGYDENVKGYRIYFRNTNKIELHRDVIFREENQESKIQVPIEKDTESEKEKEIEETEKEIIEENVEDSEKGSTDSEEETSPSKRELRDRTTLKKPARYVSNVVAWAFVAGSEPLEPTTYEEAIENENNDQWKKAMDKEMDSLKNHKVWDLCKLPADRKALKNKWVYRIKRNEHGQIERFKARLVCCGYSQQYGIDYTETYSPVAKYTSIRTILALAVKRKMKLKQFDVITAYLYGNLEEEIYMAQPKGYEDGTDRVCKLKQSIYGLKQSGKMWNQRFTEFLRKFELTQSKADACVFTNKNHSLIIAIYVDDGLIAAENQKELDMLLIELNKTFKISSSPLHYYLGMEINVLKNGSIFIHQKNYIEKVLKQFKCDDSNPVSIPINGNESLNEKDHPPNLRNVKDEVTYREAVGSLMFLAVISRPDISYAVSRVSQYLENPKTIHWNAVKKILKYLQGTVEYGLFYQPEGNLEGYSDADFAGDTQDRKSTSGYVFQFCGTAISWASRKQRLVVLSTTEAEFVAASEASREAIWLRNLFLDLTGEEQTIPLYVDNKSTICVLKNEITSKRSKHYDIRYYYVKDLIKEKIIAVMYVNTKNQRADIFTKGLNRDNFVRLRNNLGLTKI</sequence>
<evidence type="ECO:0000256" key="16">
    <source>
        <dbReference type="ARBA" id="ARBA00023172"/>
    </source>
</evidence>
<evidence type="ECO:0000256" key="13">
    <source>
        <dbReference type="ARBA" id="ARBA00022918"/>
    </source>
</evidence>
<dbReference type="EMBL" id="JBBCAQ010000010">
    <property type="protein sequence ID" value="KAK7602183.1"/>
    <property type="molecule type" value="Genomic_DNA"/>
</dbReference>
<keyword evidence="12" id="KW-0229">DNA integration</keyword>
<keyword evidence="2" id="KW-1188">Viral release from host cell</keyword>
<dbReference type="GO" id="GO:0004519">
    <property type="term" value="F:endonuclease activity"/>
    <property type="evidence" value="ECO:0007669"/>
    <property type="project" value="UniProtKB-KW"/>
</dbReference>
<evidence type="ECO:0000256" key="18">
    <source>
        <dbReference type="PROSITE-ProRule" id="PRU00047"/>
    </source>
</evidence>
<dbReference type="Pfam" id="PF07727">
    <property type="entry name" value="RVT_2"/>
    <property type="match status" value="1"/>
</dbReference>
<keyword evidence="18" id="KW-0862">Zinc</keyword>
<evidence type="ECO:0000256" key="6">
    <source>
        <dbReference type="ARBA" id="ARBA00022741"/>
    </source>
</evidence>
<dbReference type="Pfam" id="PF22936">
    <property type="entry name" value="Pol_BBD"/>
    <property type="match status" value="1"/>
</dbReference>
<dbReference type="PANTHER" id="PTHR42648">
    <property type="entry name" value="TRANSPOSASE, PUTATIVE-RELATED"/>
    <property type="match status" value="1"/>
</dbReference>
<keyword evidence="7" id="KW-0064">Aspartyl protease</keyword>
<dbReference type="SMART" id="SM00343">
    <property type="entry name" value="ZnF_C2HC"/>
    <property type="match status" value="2"/>
</dbReference>
<evidence type="ECO:0008006" key="24">
    <source>
        <dbReference type="Google" id="ProtNLM"/>
    </source>
</evidence>
<dbReference type="InterPro" id="IPR012337">
    <property type="entry name" value="RNaseH-like_sf"/>
</dbReference>
<keyword evidence="8" id="KW-0255">Endonuclease</keyword>
<dbReference type="Pfam" id="PF25597">
    <property type="entry name" value="SH3_retrovirus"/>
    <property type="match status" value="1"/>
</dbReference>
<feature type="region of interest" description="Disordered" evidence="19">
    <location>
        <begin position="709"/>
        <end position="760"/>
    </location>
</feature>
<evidence type="ECO:0000256" key="4">
    <source>
        <dbReference type="ARBA" id="ARBA00022722"/>
    </source>
</evidence>
<dbReference type="GO" id="GO:0003676">
    <property type="term" value="F:nucleic acid binding"/>
    <property type="evidence" value="ECO:0007669"/>
    <property type="project" value="InterPro"/>
</dbReference>
<reference evidence="22 23" key="1">
    <citation type="submission" date="2024-03" db="EMBL/GenBank/DDBJ databases">
        <title>Adaptation during the transition from Ophiocordyceps entomopathogen to insect associate is accompanied by gene loss and intensified selection.</title>
        <authorList>
            <person name="Ward C.M."/>
            <person name="Onetto C.A."/>
            <person name="Borneman A.R."/>
        </authorList>
    </citation>
    <scope>NUCLEOTIDE SEQUENCE [LARGE SCALE GENOMIC DNA]</scope>
    <source>
        <strain evidence="22">AWRI1</strain>
        <tissue evidence="22">Single Adult Female</tissue>
    </source>
</reference>
<dbReference type="InterPro" id="IPR054722">
    <property type="entry name" value="PolX-like_BBD"/>
</dbReference>
<evidence type="ECO:0000256" key="14">
    <source>
        <dbReference type="ARBA" id="ARBA00022932"/>
    </source>
</evidence>
<keyword evidence="3" id="KW-0645">Protease</keyword>
<evidence type="ECO:0000256" key="3">
    <source>
        <dbReference type="ARBA" id="ARBA00022670"/>
    </source>
</evidence>
<organism evidence="22 23">
    <name type="scientific">Parthenolecanium corni</name>
    <dbReference type="NCBI Taxonomy" id="536013"/>
    <lineage>
        <taxon>Eukaryota</taxon>
        <taxon>Metazoa</taxon>
        <taxon>Ecdysozoa</taxon>
        <taxon>Arthropoda</taxon>
        <taxon>Hexapoda</taxon>
        <taxon>Insecta</taxon>
        <taxon>Pterygota</taxon>
        <taxon>Neoptera</taxon>
        <taxon>Paraneoptera</taxon>
        <taxon>Hemiptera</taxon>
        <taxon>Sternorrhyncha</taxon>
        <taxon>Coccoidea</taxon>
        <taxon>Coccidae</taxon>
        <taxon>Parthenolecanium</taxon>
    </lineage>
</organism>
<evidence type="ECO:0000256" key="10">
    <source>
        <dbReference type="ARBA" id="ARBA00022840"/>
    </source>
</evidence>
<feature type="region of interest" description="Disordered" evidence="19">
    <location>
        <begin position="184"/>
        <end position="207"/>
    </location>
</feature>
<dbReference type="InterPro" id="IPR039537">
    <property type="entry name" value="Retrotran_Ty1/copia-like"/>
</dbReference>
<evidence type="ECO:0000256" key="1">
    <source>
        <dbReference type="ARBA" id="ARBA00002180"/>
    </source>
</evidence>
<dbReference type="InterPro" id="IPR001878">
    <property type="entry name" value="Znf_CCHC"/>
</dbReference>
<dbReference type="GO" id="GO:0003887">
    <property type="term" value="F:DNA-directed DNA polymerase activity"/>
    <property type="evidence" value="ECO:0007669"/>
    <property type="project" value="UniProtKB-KW"/>
</dbReference>
<keyword evidence="9" id="KW-0378">Hydrolase</keyword>
<evidence type="ECO:0000256" key="8">
    <source>
        <dbReference type="ARBA" id="ARBA00022759"/>
    </source>
</evidence>
<dbReference type="Proteomes" id="UP001367676">
    <property type="component" value="Unassembled WGS sequence"/>
</dbReference>
<dbReference type="CDD" id="cd09272">
    <property type="entry name" value="RNase_HI_RT_Ty1"/>
    <property type="match status" value="1"/>
</dbReference>
<evidence type="ECO:0000313" key="22">
    <source>
        <dbReference type="EMBL" id="KAK7602183.1"/>
    </source>
</evidence>
<keyword evidence="6" id="KW-0547">Nucleotide-binding</keyword>
<dbReference type="GO" id="GO:0008270">
    <property type="term" value="F:zinc ion binding"/>
    <property type="evidence" value="ECO:0007669"/>
    <property type="project" value="UniProtKB-KW"/>
</dbReference>
<dbReference type="SUPFAM" id="SSF56672">
    <property type="entry name" value="DNA/RNA polymerases"/>
    <property type="match status" value="1"/>
</dbReference>
<dbReference type="GO" id="GO:0005524">
    <property type="term" value="F:ATP binding"/>
    <property type="evidence" value="ECO:0007669"/>
    <property type="project" value="UniProtKB-KW"/>
</dbReference>
<dbReference type="InterPro" id="IPR013103">
    <property type="entry name" value="RVT_2"/>
</dbReference>
<keyword evidence="14" id="KW-0548">Nucleotidyltransferase</keyword>
<comment type="caution">
    <text evidence="22">The sequence shown here is derived from an EMBL/GenBank/DDBJ whole genome shotgun (WGS) entry which is preliminary data.</text>
</comment>
<evidence type="ECO:0000259" key="21">
    <source>
        <dbReference type="PROSITE" id="PS50994"/>
    </source>
</evidence>
<proteinExistence type="predicted"/>
<dbReference type="PROSITE" id="PS50158">
    <property type="entry name" value="ZF_CCHC"/>
    <property type="match status" value="2"/>
</dbReference>
<dbReference type="InterPro" id="IPR025724">
    <property type="entry name" value="GAG-pre-integrase_dom"/>
</dbReference>
<evidence type="ECO:0000256" key="17">
    <source>
        <dbReference type="ARBA" id="ARBA00023268"/>
    </source>
</evidence>
<dbReference type="InterPro" id="IPR036397">
    <property type="entry name" value="RNaseH_sf"/>
</dbReference>
<dbReference type="PROSITE" id="PS50994">
    <property type="entry name" value="INTEGRASE"/>
    <property type="match status" value="1"/>
</dbReference>
<evidence type="ECO:0000256" key="15">
    <source>
        <dbReference type="ARBA" id="ARBA00023113"/>
    </source>
</evidence>
<evidence type="ECO:0000313" key="23">
    <source>
        <dbReference type="Proteomes" id="UP001367676"/>
    </source>
</evidence>
<dbReference type="SUPFAM" id="SSF57756">
    <property type="entry name" value="Retrovirus zinc finger-like domains"/>
    <property type="match status" value="1"/>
</dbReference>
<dbReference type="GO" id="GO:0006508">
    <property type="term" value="P:proteolysis"/>
    <property type="evidence" value="ECO:0007669"/>
    <property type="project" value="UniProtKB-KW"/>
</dbReference>
<feature type="compositionally biased region" description="Basic and acidic residues" evidence="19">
    <location>
        <begin position="712"/>
        <end position="723"/>
    </location>
</feature>
<dbReference type="GO" id="GO:0015074">
    <property type="term" value="P:DNA integration"/>
    <property type="evidence" value="ECO:0007669"/>
    <property type="project" value="UniProtKB-KW"/>
</dbReference>
<evidence type="ECO:0000256" key="12">
    <source>
        <dbReference type="ARBA" id="ARBA00022908"/>
    </source>
</evidence>
<dbReference type="Gene3D" id="3.30.420.10">
    <property type="entry name" value="Ribonuclease H-like superfamily/Ribonuclease H"/>
    <property type="match status" value="1"/>
</dbReference>
<feature type="domain" description="Integrase catalytic" evidence="21">
    <location>
        <begin position="471"/>
        <end position="637"/>
    </location>
</feature>
<dbReference type="PANTHER" id="PTHR42648:SF11">
    <property type="entry name" value="TRANSPOSON TY4-P GAG-POL POLYPROTEIN"/>
    <property type="match status" value="1"/>
</dbReference>
<evidence type="ECO:0000256" key="9">
    <source>
        <dbReference type="ARBA" id="ARBA00022801"/>
    </source>
</evidence>
<accession>A0AAN9U191</accession>
<protein>
    <recommendedName>
        <fullName evidence="24">Retrovirus-related Pol polyprotein from transposon TNT 1-94</fullName>
    </recommendedName>
</protein>
<feature type="compositionally biased region" description="Acidic residues" evidence="19">
    <location>
        <begin position="724"/>
        <end position="737"/>
    </location>
</feature>